<accession>A0A8T2MY46</accession>
<comment type="caution">
    <text evidence="3">The sequence shown here is derived from an EMBL/GenBank/DDBJ whole genome shotgun (WGS) entry which is preliminary data.</text>
</comment>
<dbReference type="InterPro" id="IPR045851">
    <property type="entry name" value="AMP-bd_C_sf"/>
</dbReference>
<keyword evidence="4" id="KW-1185">Reference proteome</keyword>
<dbReference type="AlphaFoldDB" id="A0A8T2MY46"/>
<name>A0A8T2MY46_9TELE</name>
<feature type="region of interest" description="Disordered" evidence="1">
    <location>
        <begin position="218"/>
        <end position="237"/>
    </location>
</feature>
<dbReference type="EMBL" id="JAFBMS010000209">
    <property type="protein sequence ID" value="KAG9333239.1"/>
    <property type="molecule type" value="Genomic_DNA"/>
</dbReference>
<feature type="domain" description="AMP-binding enzyme C-terminal" evidence="2">
    <location>
        <begin position="14"/>
        <end position="65"/>
    </location>
</feature>
<protein>
    <recommendedName>
        <fullName evidence="2">AMP-binding enzyme C-terminal domain-containing protein</fullName>
    </recommendedName>
</protein>
<dbReference type="InterPro" id="IPR025110">
    <property type="entry name" value="AMP-bd_C"/>
</dbReference>
<evidence type="ECO:0000313" key="4">
    <source>
        <dbReference type="Proteomes" id="UP000824540"/>
    </source>
</evidence>
<evidence type="ECO:0000256" key="1">
    <source>
        <dbReference type="SAM" id="MobiDB-lite"/>
    </source>
</evidence>
<dbReference type="GO" id="GO:0005737">
    <property type="term" value="C:cytoplasm"/>
    <property type="evidence" value="ECO:0007669"/>
    <property type="project" value="TreeGrafter"/>
</dbReference>
<dbReference type="SUPFAM" id="SSF56801">
    <property type="entry name" value="Acetyl-CoA synthetase-like"/>
    <property type="match status" value="1"/>
</dbReference>
<dbReference type="GO" id="GO:0006085">
    <property type="term" value="P:acetyl-CoA biosynthetic process"/>
    <property type="evidence" value="ECO:0007669"/>
    <property type="project" value="TreeGrafter"/>
</dbReference>
<gene>
    <name evidence="3" type="ORF">JZ751_012959</name>
</gene>
<proteinExistence type="predicted"/>
<evidence type="ECO:0000313" key="3">
    <source>
        <dbReference type="EMBL" id="KAG9333239.1"/>
    </source>
</evidence>
<organism evidence="3 4">
    <name type="scientific">Albula glossodonta</name>
    <name type="common">roundjaw bonefish</name>
    <dbReference type="NCBI Taxonomy" id="121402"/>
    <lineage>
        <taxon>Eukaryota</taxon>
        <taxon>Metazoa</taxon>
        <taxon>Chordata</taxon>
        <taxon>Craniata</taxon>
        <taxon>Vertebrata</taxon>
        <taxon>Euteleostomi</taxon>
        <taxon>Actinopterygii</taxon>
        <taxon>Neopterygii</taxon>
        <taxon>Teleostei</taxon>
        <taxon>Albuliformes</taxon>
        <taxon>Albulidae</taxon>
        <taxon>Albula</taxon>
    </lineage>
</organism>
<dbReference type="PANTHER" id="PTHR24095">
    <property type="entry name" value="ACETYL-COENZYME A SYNTHETASE"/>
    <property type="match status" value="1"/>
</dbReference>
<reference evidence="3" key="1">
    <citation type="thesis" date="2021" institute="BYU ScholarsArchive" country="Provo, UT, USA">
        <title>Applications of and Algorithms for Genome Assembly and Genomic Analyses with an Emphasis on Marine Teleosts.</title>
        <authorList>
            <person name="Pickett B.D."/>
        </authorList>
    </citation>
    <scope>NUCLEOTIDE SEQUENCE</scope>
    <source>
        <strain evidence="3">HI-2016</strain>
    </source>
</reference>
<dbReference type="Gene3D" id="3.30.300.30">
    <property type="match status" value="1"/>
</dbReference>
<dbReference type="Proteomes" id="UP000824540">
    <property type="component" value="Unassembled WGS sequence"/>
</dbReference>
<sequence length="588" mass="64586">MCNVCSGHLLSTAEVESALVEHPAVSEAAVVGRPHPVKGESLYCFVTLSDGIGYTPALEAELKKQELRQQVKVSELKHLSTNTQRTQDYSIWTRVESPFTCFMSLREKIGAIATPDYMQNAPGLPKTRSGKIMRRVLRKIARNERDLGDVSTLADSSVIEQLFNNRCVTAVATEGCQGGAGLSKSCINRSWEEGRRVRSCAQGQITVRFRVWVGTGSGSGSGLSNADGSVSGGQSWEEQLPLGGAQLPTATLSALGERTDRMRFRSGSHAVDQSTERYRLTCQPGHQYYSPAYLATQNQQSQNQKQLLAFLTHLSVRFTVDQCTSIKQITMVTTLLRWTFLGREAGSLRSRRAYGSTSRRSNGWCRAELHRLPLAAVVGPLAVAVLRDMAAHYWDSSWPKSLRAPGTSCDRPERSRWVNQARWASLCRDSQSHTKVSSVVLRADGMKNPQRYTPAEIPAGVRESYFSIGLHCLRIEADEKPGKVPAASSIQSQLKQWQSCRVCAEPQSAALRLWAPLLASERDCGFSHLGGVFLGLGETEVDMGQPGPHLSSEDLKRFSEKDNARVNDSLKGNCFLASYLGSLDQADG</sequence>
<dbReference type="PANTHER" id="PTHR24095:SF126">
    <property type="entry name" value="ACETYL-COENZYME A SYNTHETASE, CYTOPLASMIC"/>
    <property type="match status" value="1"/>
</dbReference>
<dbReference type="OrthoDB" id="1706066at2759"/>
<evidence type="ECO:0000259" key="2">
    <source>
        <dbReference type="Pfam" id="PF13193"/>
    </source>
</evidence>
<dbReference type="GO" id="GO:0003987">
    <property type="term" value="F:acetate-CoA ligase activity"/>
    <property type="evidence" value="ECO:0007669"/>
    <property type="project" value="TreeGrafter"/>
</dbReference>
<dbReference type="Pfam" id="PF13193">
    <property type="entry name" value="AMP-binding_C"/>
    <property type="match status" value="1"/>
</dbReference>